<evidence type="ECO:0000259" key="3">
    <source>
        <dbReference type="Pfam" id="PF01551"/>
    </source>
</evidence>
<organism evidence="4 5">
    <name type="scientific">Microbacterium elymi</name>
    <dbReference type="NCBI Taxonomy" id="2909587"/>
    <lineage>
        <taxon>Bacteria</taxon>
        <taxon>Bacillati</taxon>
        <taxon>Actinomycetota</taxon>
        <taxon>Actinomycetes</taxon>
        <taxon>Micrococcales</taxon>
        <taxon>Microbacteriaceae</taxon>
        <taxon>Microbacterium</taxon>
    </lineage>
</organism>
<dbReference type="InterPro" id="IPR016047">
    <property type="entry name" value="M23ase_b-sheet_dom"/>
</dbReference>
<proteinExistence type="predicted"/>
<reference evidence="4" key="1">
    <citation type="submission" date="2022-01" db="EMBL/GenBank/DDBJ databases">
        <title>Microbacterium eymi and Microbacterium rhizovicinus sp. nov., isolated from the rhizospheric soil of Elymus tsukushiensis, a plant native to the Dokdo Islands, Republic of Korea.</title>
        <authorList>
            <person name="Hwang Y.J."/>
        </authorList>
    </citation>
    <scope>NUCLEOTIDE SEQUENCE</scope>
    <source>
        <strain evidence="4">KUDC0405</strain>
    </source>
</reference>
<dbReference type="PANTHER" id="PTHR21666">
    <property type="entry name" value="PEPTIDASE-RELATED"/>
    <property type="match status" value="1"/>
</dbReference>
<evidence type="ECO:0000256" key="2">
    <source>
        <dbReference type="SAM" id="SignalP"/>
    </source>
</evidence>
<dbReference type="CDD" id="cd12797">
    <property type="entry name" value="M23_peptidase"/>
    <property type="match status" value="1"/>
</dbReference>
<evidence type="ECO:0000313" key="5">
    <source>
        <dbReference type="Proteomes" id="UP001054811"/>
    </source>
</evidence>
<dbReference type="RefSeq" id="WP_259612032.1">
    <property type="nucleotide sequence ID" value="NZ_CP091139.2"/>
</dbReference>
<dbReference type="InterPro" id="IPR050570">
    <property type="entry name" value="Cell_wall_metabolism_enzyme"/>
</dbReference>
<dbReference type="Gene3D" id="2.70.70.10">
    <property type="entry name" value="Glucose Permease (Domain IIA)"/>
    <property type="match status" value="1"/>
</dbReference>
<evidence type="ECO:0000256" key="1">
    <source>
        <dbReference type="ARBA" id="ARBA00022729"/>
    </source>
</evidence>
<feature type="chain" id="PRO_5045307012" evidence="2">
    <location>
        <begin position="29"/>
        <end position="189"/>
    </location>
</feature>
<gene>
    <name evidence="4" type="ORF">L2X98_18735</name>
</gene>
<keyword evidence="1 2" id="KW-0732">Signal</keyword>
<dbReference type="PANTHER" id="PTHR21666:SF289">
    <property type="entry name" value="L-ALA--D-GLU ENDOPEPTIDASE"/>
    <property type="match status" value="1"/>
</dbReference>
<feature type="signal peptide" evidence="2">
    <location>
        <begin position="1"/>
        <end position="28"/>
    </location>
</feature>
<dbReference type="PROSITE" id="PS51257">
    <property type="entry name" value="PROKAR_LIPOPROTEIN"/>
    <property type="match status" value="1"/>
</dbReference>
<accession>A0ABY5NJU2</accession>
<name>A0ABY5NJU2_9MICO</name>
<feature type="domain" description="M23ase beta-sheet core" evidence="3">
    <location>
        <begin position="80"/>
        <end position="172"/>
    </location>
</feature>
<dbReference type="Proteomes" id="UP001054811">
    <property type="component" value="Chromosome"/>
</dbReference>
<dbReference type="InterPro" id="IPR011055">
    <property type="entry name" value="Dup_hybrid_motif"/>
</dbReference>
<keyword evidence="5" id="KW-1185">Reference proteome</keyword>
<evidence type="ECO:0000313" key="4">
    <source>
        <dbReference type="EMBL" id="UUT35434.1"/>
    </source>
</evidence>
<dbReference type="Pfam" id="PF01551">
    <property type="entry name" value="Peptidase_M23"/>
    <property type="match status" value="1"/>
</dbReference>
<dbReference type="SUPFAM" id="SSF51261">
    <property type="entry name" value="Duplicated hybrid motif"/>
    <property type="match status" value="1"/>
</dbReference>
<sequence length="189" mass="19157">MSRIPGSLRTAIAAALAVSCVLGVPSTAAGRGLEAVRTFDAQAGASSDGAPDPRDDWVWPLAAFRIAKAYAAPAHEYGPGHRGIDLAPAGGEEVRAPAGGVVAFSGRIVDRGILTIDHGDGLVTTLEPIDSDLAAGQAVARGQVVGTVARGGHAAAGTIHFGVRWDGAYINPMLLFGTVPRAVLLPCCS</sequence>
<protein>
    <submittedName>
        <fullName evidence="4">M23 family metallopeptidase</fullName>
    </submittedName>
</protein>
<dbReference type="EMBL" id="CP091139">
    <property type="protein sequence ID" value="UUT35434.1"/>
    <property type="molecule type" value="Genomic_DNA"/>
</dbReference>